<evidence type="ECO:0000256" key="6">
    <source>
        <dbReference type="SAM" id="Coils"/>
    </source>
</evidence>
<keyword evidence="6" id="KW-0175">Coiled coil</keyword>
<dbReference type="PANTHER" id="PTHR13690:SF124">
    <property type="entry name" value="TRANSCRIPTION FACTOR RF2A"/>
    <property type="match status" value="1"/>
</dbReference>
<dbReference type="AlphaFoldDB" id="A0A5D2FD69"/>
<dbReference type="InterPro" id="IPR004827">
    <property type="entry name" value="bZIP"/>
</dbReference>
<dbReference type="Pfam" id="PF00170">
    <property type="entry name" value="bZIP_1"/>
    <property type="match status" value="1"/>
</dbReference>
<organism evidence="9 10">
    <name type="scientific">Gossypium darwinii</name>
    <name type="common">Darwin's cotton</name>
    <name type="synonym">Gossypium barbadense var. darwinii</name>
    <dbReference type="NCBI Taxonomy" id="34276"/>
    <lineage>
        <taxon>Eukaryota</taxon>
        <taxon>Viridiplantae</taxon>
        <taxon>Streptophyta</taxon>
        <taxon>Embryophyta</taxon>
        <taxon>Tracheophyta</taxon>
        <taxon>Spermatophyta</taxon>
        <taxon>Magnoliopsida</taxon>
        <taxon>eudicotyledons</taxon>
        <taxon>Gunneridae</taxon>
        <taxon>Pentapetalae</taxon>
        <taxon>rosids</taxon>
        <taxon>malvids</taxon>
        <taxon>Malvales</taxon>
        <taxon>Malvaceae</taxon>
        <taxon>Malvoideae</taxon>
        <taxon>Gossypium</taxon>
    </lineage>
</organism>
<evidence type="ECO:0000313" key="10">
    <source>
        <dbReference type="Proteomes" id="UP000323506"/>
    </source>
</evidence>
<dbReference type="SUPFAM" id="SSF57959">
    <property type="entry name" value="Leucine zipper domain"/>
    <property type="match status" value="1"/>
</dbReference>
<reference evidence="9 10" key="1">
    <citation type="submission" date="2019-06" db="EMBL/GenBank/DDBJ databases">
        <title>WGS assembly of Gossypium darwinii.</title>
        <authorList>
            <person name="Chen Z.J."/>
            <person name="Sreedasyam A."/>
            <person name="Ando A."/>
            <person name="Song Q."/>
            <person name="De L."/>
            <person name="Hulse-Kemp A."/>
            <person name="Ding M."/>
            <person name="Ye W."/>
            <person name="Kirkbride R."/>
            <person name="Jenkins J."/>
            <person name="Plott C."/>
            <person name="Lovell J."/>
            <person name="Lin Y.-M."/>
            <person name="Vaughn R."/>
            <person name="Liu B."/>
            <person name="Li W."/>
            <person name="Simpson S."/>
            <person name="Scheffler B."/>
            <person name="Saski C."/>
            <person name="Grover C."/>
            <person name="Hu G."/>
            <person name="Conover J."/>
            <person name="Carlson J."/>
            <person name="Shu S."/>
            <person name="Boston L."/>
            <person name="Williams M."/>
            <person name="Peterson D."/>
            <person name="Mcgee K."/>
            <person name="Jones D."/>
            <person name="Wendel J."/>
            <person name="Stelly D."/>
            <person name="Grimwood J."/>
            <person name="Schmutz J."/>
        </authorList>
    </citation>
    <scope>NUCLEOTIDE SEQUENCE [LARGE SCALE GENOMIC DNA]</scope>
    <source>
        <strain evidence="9">1808015.09</strain>
    </source>
</reference>
<feature type="coiled-coil region" evidence="6">
    <location>
        <begin position="232"/>
        <end position="266"/>
    </location>
</feature>
<gene>
    <name evidence="9" type="ORF">ES288_A09G246800v1</name>
</gene>
<feature type="region of interest" description="Disordered" evidence="7">
    <location>
        <begin position="371"/>
        <end position="413"/>
    </location>
</feature>
<evidence type="ECO:0000256" key="5">
    <source>
        <dbReference type="ARBA" id="ARBA00023242"/>
    </source>
</evidence>
<dbReference type="PANTHER" id="PTHR13690">
    <property type="entry name" value="TRANSCRIPTION FACTOR POSF21-RELATED"/>
    <property type="match status" value="1"/>
</dbReference>
<feature type="domain" description="BZIP" evidence="8">
    <location>
        <begin position="214"/>
        <end position="277"/>
    </location>
</feature>
<dbReference type="InterPro" id="IPR044759">
    <property type="entry name" value="bZIP_RF2"/>
</dbReference>
<evidence type="ECO:0000313" key="9">
    <source>
        <dbReference type="EMBL" id="TYH03791.1"/>
    </source>
</evidence>
<dbReference type="GO" id="GO:0003677">
    <property type="term" value="F:DNA binding"/>
    <property type="evidence" value="ECO:0007669"/>
    <property type="project" value="UniProtKB-KW"/>
</dbReference>
<keyword evidence="3" id="KW-0238">DNA-binding</keyword>
<accession>A0A5D2FD69</accession>
<dbReference type="Proteomes" id="UP000323506">
    <property type="component" value="Chromosome A09"/>
</dbReference>
<dbReference type="EMBL" id="CM017696">
    <property type="protein sequence ID" value="TYH03792.1"/>
    <property type="molecule type" value="Genomic_DNA"/>
</dbReference>
<feature type="compositionally biased region" description="Low complexity" evidence="7">
    <location>
        <begin position="402"/>
        <end position="413"/>
    </location>
</feature>
<evidence type="ECO:0000256" key="3">
    <source>
        <dbReference type="ARBA" id="ARBA00023125"/>
    </source>
</evidence>
<keyword evidence="5" id="KW-0539">Nucleus</keyword>
<dbReference type="GO" id="GO:0003700">
    <property type="term" value="F:DNA-binding transcription factor activity"/>
    <property type="evidence" value="ECO:0007669"/>
    <property type="project" value="InterPro"/>
</dbReference>
<keyword evidence="4" id="KW-0804">Transcription</keyword>
<evidence type="ECO:0000256" key="4">
    <source>
        <dbReference type="ARBA" id="ARBA00023163"/>
    </source>
</evidence>
<comment type="subcellular location">
    <subcellularLocation>
        <location evidence="1">Nucleus</location>
    </subcellularLocation>
</comment>
<sequence>MEKDKSPCLPPMSGRVPGFSSSGNAANTSNTISETGNLGQTSDSNRFSHDISKMPDNPPKNLGHRRAHSEIITLPDDINFDGDLGVVGAADGPSYSDETEDDMLSMYLDIDKFNSSSVTSMFQVAKSSAMTAPNSGPSAAVSMGAGTATSGEENASAGVGSSEKPRIRHQHSQSMDGSTSIKPEMLLSGSDEVTPADSKKAMSAAKLAELALIDPKRAKRIWANRQSAARSKERKMRYIAELERKIQTLQAEATSLAAQLTLLQKDSTGMSAENSELKLRLQTMEQQVYLQDSLNDALKEEIQHLKVLTAQPMPNGGPMMNFASFGASQQYIPNNHAMQALLTAQQFQQLQIQLQKHQHQFPPHQLHQLQQQLQLQQEHQQQSGEMRVRGSMPSPNRRDGPSSSDVSSTASND</sequence>
<dbReference type="EMBL" id="CM017696">
    <property type="protein sequence ID" value="TYH03791.1"/>
    <property type="molecule type" value="Genomic_DNA"/>
</dbReference>
<dbReference type="PROSITE" id="PS50217">
    <property type="entry name" value="BZIP"/>
    <property type="match status" value="1"/>
</dbReference>
<feature type="region of interest" description="Disordered" evidence="7">
    <location>
        <begin position="1"/>
        <end position="64"/>
    </location>
</feature>
<feature type="compositionally biased region" description="Polar residues" evidence="7">
    <location>
        <begin position="34"/>
        <end position="45"/>
    </location>
</feature>
<dbReference type="SMART" id="SM00338">
    <property type="entry name" value="BRLZ"/>
    <property type="match status" value="1"/>
</dbReference>
<evidence type="ECO:0000256" key="1">
    <source>
        <dbReference type="ARBA" id="ARBA00004123"/>
    </source>
</evidence>
<evidence type="ECO:0000256" key="2">
    <source>
        <dbReference type="ARBA" id="ARBA00023015"/>
    </source>
</evidence>
<protein>
    <recommendedName>
        <fullName evidence="8">BZIP domain-containing protein</fullName>
    </recommendedName>
</protein>
<proteinExistence type="predicted"/>
<feature type="compositionally biased region" description="Low complexity" evidence="7">
    <location>
        <begin position="20"/>
        <end position="33"/>
    </location>
</feature>
<dbReference type="Gene3D" id="1.20.5.170">
    <property type="match status" value="1"/>
</dbReference>
<name>A0A5D2FD69_GOSDA</name>
<keyword evidence="2" id="KW-0805">Transcription regulation</keyword>
<feature type="compositionally biased region" description="Polar residues" evidence="7">
    <location>
        <begin position="172"/>
        <end position="181"/>
    </location>
</feature>
<evidence type="ECO:0000256" key="7">
    <source>
        <dbReference type="SAM" id="MobiDB-lite"/>
    </source>
</evidence>
<dbReference type="InterPro" id="IPR046347">
    <property type="entry name" value="bZIP_sf"/>
</dbReference>
<feature type="region of interest" description="Disordered" evidence="7">
    <location>
        <begin position="131"/>
        <end position="183"/>
    </location>
</feature>
<feature type="compositionally biased region" description="Low complexity" evidence="7">
    <location>
        <begin position="371"/>
        <end position="382"/>
    </location>
</feature>
<dbReference type="GO" id="GO:0005634">
    <property type="term" value="C:nucleus"/>
    <property type="evidence" value="ECO:0007669"/>
    <property type="project" value="UniProtKB-SubCell"/>
</dbReference>
<evidence type="ECO:0000259" key="8">
    <source>
        <dbReference type="PROSITE" id="PS50217"/>
    </source>
</evidence>
<keyword evidence="10" id="KW-1185">Reference proteome</keyword>
<dbReference type="CDD" id="cd14703">
    <property type="entry name" value="bZIP_plant_RF2"/>
    <property type="match status" value="1"/>
</dbReference>
<dbReference type="FunFam" id="1.20.5.170:FF:000009">
    <property type="entry name" value="probable transcription factor PosF21"/>
    <property type="match status" value="1"/>
</dbReference>